<dbReference type="AlphaFoldDB" id="C5MCI0"/>
<name>C5MCI0_CANTT</name>
<feature type="region of interest" description="Disordered" evidence="1">
    <location>
        <begin position="34"/>
        <end position="84"/>
    </location>
</feature>
<dbReference type="GeneID" id="8295779"/>
<evidence type="ECO:0000256" key="1">
    <source>
        <dbReference type="SAM" id="MobiDB-lite"/>
    </source>
</evidence>
<feature type="signal peptide" evidence="2">
    <location>
        <begin position="1"/>
        <end position="24"/>
    </location>
</feature>
<evidence type="ECO:0000313" key="4">
    <source>
        <dbReference type="Proteomes" id="UP000002037"/>
    </source>
</evidence>
<keyword evidence="2" id="KW-0732">Signal</keyword>
<feature type="chain" id="PRO_5002955168" evidence="2">
    <location>
        <begin position="25"/>
        <end position="171"/>
    </location>
</feature>
<dbReference type="OrthoDB" id="4092812at2759"/>
<keyword evidence="4" id="KW-1185">Reference proteome</keyword>
<accession>C5MCI0</accession>
<dbReference type="EMBL" id="GG692399">
    <property type="protein sequence ID" value="EER32260.1"/>
    <property type="molecule type" value="Genomic_DNA"/>
</dbReference>
<organism evidence="3 4">
    <name type="scientific">Candida tropicalis (strain ATCC MYA-3404 / T1)</name>
    <name type="common">Yeast</name>
    <dbReference type="NCBI Taxonomy" id="294747"/>
    <lineage>
        <taxon>Eukaryota</taxon>
        <taxon>Fungi</taxon>
        <taxon>Dikarya</taxon>
        <taxon>Ascomycota</taxon>
        <taxon>Saccharomycotina</taxon>
        <taxon>Pichiomycetes</taxon>
        <taxon>Debaryomycetaceae</taxon>
        <taxon>Candida/Lodderomyces clade</taxon>
        <taxon>Candida</taxon>
    </lineage>
</organism>
<dbReference type="RefSeq" id="XP_002549634.1">
    <property type="nucleotide sequence ID" value="XM_002549588.1"/>
</dbReference>
<evidence type="ECO:0000256" key="2">
    <source>
        <dbReference type="SAM" id="SignalP"/>
    </source>
</evidence>
<dbReference type="Proteomes" id="UP000002037">
    <property type="component" value="Unassembled WGS sequence"/>
</dbReference>
<reference evidence="3 4" key="1">
    <citation type="journal article" date="2009" name="Nature">
        <title>Evolution of pathogenicity and sexual reproduction in eight Candida genomes.</title>
        <authorList>
            <person name="Butler G."/>
            <person name="Rasmussen M.D."/>
            <person name="Lin M.F."/>
            <person name="Santos M.A."/>
            <person name="Sakthikumar S."/>
            <person name="Munro C.A."/>
            <person name="Rheinbay E."/>
            <person name="Grabherr M."/>
            <person name="Forche A."/>
            <person name="Reedy J.L."/>
            <person name="Agrafioti I."/>
            <person name="Arnaud M.B."/>
            <person name="Bates S."/>
            <person name="Brown A.J."/>
            <person name="Brunke S."/>
            <person name="Costanzo M.C."/>
            <person name="Fitzpatrick D.A."/>
            <person name="de Groot P.W."/>
            <person name="Harris D."/>
            <person name="Hoyer L.L."/>
            <person name="Hube B."/>
            <person name="Klis F.M."/>
            <person name="Kodira C."/>
            <person name="Lennard N."/>
            <person name="Logue M.E."/>
            <person name="Martin R."/>
            <person name="Neiman A.M."/>
            <person name="Nikolaou E."/>
            <person name="Quail M.A."/>
            <person name="Quinn J."/>
            <person name="Santos M.C."/>
            <person name="Schmitzberger F.F."/>
            <person name="Sherlock G."/>
            <person name="Shah P."/>
            <person name="Silverstein K.A."/>
            <person name="Skrzypek M.S."/>
            <person name="Soll D."/>
            <person name="Staggs R."/>
            <person name="Stansfield I."/>
            <person name="Stumpf M.P."/>
            <person name="Sudbery P.E."/>
            <person name="Srikantha T."/>
            <person name="Zeng Q."/>
            <person name="Berman J."/>
            <person name="Berriman M."/>
            <person name="Heitman J."/>
            <person name="Gow N.A."/>
            <person name="Lorenz M.C."/>
            <person name="Birren B.W."/>
            <person name="Kellis M."/>
            <person name="Cuomo C.A."/>
        </authorList>
    </citation>
    <scope>NUCLEOTIDE SEQUENCE [LARGE SCALE GENOMIC DNA]</scope>
    <source>
        <strain evidence="4">ATCC MYA-3404 / T1</strain>
    </source>
</reference>
<evidence type="ECO:0000313" key="3">
    <source>
        <dbReference type="EMBL" id="EER32260.1"/>
    </source>
</evidence>
<feature type="compositionally biased region" description="Low complexity" evidence="1">
    <location>
        <begin position="43"/>
        <end position="61"/>
    </location>
</feature>
<sequence length="171" mass="19932">MFLTILFIGIALVIVMLLLPYASGLTKIEIDTTHHGHKKSNQQKKQSSPEFSQQQQQANQQYGYIPPDELQSQEQESEEHGFLKNRAHAFKEKLQVTSEDMPLKIKLNKFNNADSSLRNRKKEKLDIDTNPNNYDYDIDELIAEETEISRKEQQSEFYKDQVIGKEKEEMV</sequence>
<dbReference type="KEGG" id="ctp:CTRG_03931"/>
<dbReference type="VEuPathDB" id="FungiDB:CTRG_03931"/>
<dbReference type="HOGENOM" id="CLU_133357_0_0_1"/>
<proteinExistence type="predicted"/>
<protein>
    <submittedName>
        <fullName evidence="3">Uncharacterized protein</fullName>
    </submittedName>
</protein>
<dbReference type="eggNOG" id="ENOG502SA5C">
    <property type="taxonomic scope" value="Eukaryota"/>
</dbReference>
<gene>
    <name evidence="3" type="ORF">CTRG_03931</name>
</gene>